<protein>
    <recommendedName>
        <fullName evidence="6">Exopolysaccharide production protein YjbE</fullName>
    </recommendedName>
</protein>
<evidence type="ECO:0000256" key="1">
    <source>
        <dbReference type="SAM" id="MobiDB-lite"/>
    </source>
</evidence>
<sequence>MKKSAIAMLTASLLFAGSAMAAEPAGSEASTTSFGGLGTAGMVGVGVAAAAAVAVAVDNNNNDTDDNTGTGGTGTSGTGGTGTGGTGTTGTN</sequence>
<dbReference type="RefSeq" id="WP_238896711.1">
    <property type="nucleotide sequence ID" value="NZ_JAKOGG010000008.1"/>
</dbReference>
<comment type="caution">
    <text evidence="4">The sequence shown here is derived from an EMBL/GenBank/DDBJ whole genome shotgun (WGS) entry which is preliminary data.</text>
</comment>
<organism evidence="4 5">
    <name type="scientific">Shewanella electrica</name>
    <dbReference type="NCBI Taxonomy" id="515560"/>
    <lineage>
        <taxon>Bacteria</taxon>
        <taxon>Pseudomonadati</taxon>
        <taxon>Pseudomonadota</taxon>
        <taxon>Gammaproteobacteria</taxon>
        <taxon>Alteromonadales</taxon>
        <taxon>Shewanellaceae</taxon>
        <taxon>Shewanella</taxon>
    </lineage>
</organism>
<feature type="compositionally biased region" description="Gly residues" evidence="1">
    <location>
        <begin position="69"/>
        <end position="92"/>
    </location>
</feature>
<proteinExistence type="predicted"/>
<evidence type="ECO:0000256" key="3">
    <source>
        <dbReference type="SAM" id="SignalP"/>
    </source>
</evidence>
<evidence type="ECO:0000256" key="2">
    <source>
        <dbReference type="SAM" id="Phobius"/>
    </source>
</evidence>
<reference evidence="4 5" key="1">
    <citation type="submission" date="2022-02" db="EMBL/GenBank/DDBJ databases">
        <authorList>
            <person name="Zhuang L."/>
        </authorList>
    </citation>
    <scope>NUCLEOTIDE SEQUENCE [LARGE SCALE GENOMIC DNA]</scope>
    <source>
        <strain evidence="4 5">C32</strain>
    </source>
</reference>
<evidence type="ECO:0000313" key="4">
    <source>
        <dbReference type="EMBL" id="MCS4557228.1"/>
    </source>
</evidence>
<accession>A0ABT2FLS6</accession>
<dbReference type="EMBL" id="JAKOGG010000008">
    <property type="protein sequence ID" value="MCS4557228.1"/>
    <property type="molecule type" value="Genomic_DNA"/>
</dbReference>
<keyword evidence="5" id="KW-1185">Reference proteome</keyword>
<feature type="transmembrane region" description="Helical" evidence="2">
    <location>
        <begin position="37"/>
        <end position="57"/>
    </location>
</feature>
<feature type="signal peptide" evidence="3">
    <location>
        <begin position="1"/>
        <end position="21"/>
    </location>
</feature>
<keyword evidence="2" id="KW-1133">Transmembrane helix</keyword>
<evidence type="ECO:0008006" key="6">
    <source>
        <dbReference type="Google" id="ProtNLM"/>
    </source>
</evidence>
<keyword evidence="3" id="KW-0732">Signal</keyword>
<gene>
    <name evidence="4" type="ORF">L9G74_12310</name>
</gene>
<keyword evidence="2" id="KW-0472">Membrane</keyword>
<name>A0ABT2FLS6_9GAMM</name>
<dbReference type="Proteomes" id="UP001201549">
    <property type="component" value="Unassembled WGS sequence"/>
</dbReference>
<keyword evidence="2" id="KW-0812">Transmembrane</keyword>
<evidence type="ECO:0000313" key="5">
    <source>
        <dbReference type="Proteomes" id="UP001201549"/>
    </source>
</evidence>
<feature type="chain" id="PRO_5045803275" description="Exopolysaccharide production protein YjbE" evidence="3">
    <location>
        <begin position="22"/>
        <end position="92"/>
    </location>
</feature>
<reference evidence="5" key="2">
    <citation type="submission" date="2023-07" db="EMBL/GenBank/DDBJ databases">
        <title>Shewanella mangrovi sp. nov., an acetaldehyde- degrading bacterium isolated from mangrove sediment.</title>
        <authorList>
            <person name="Liu Y."/>
        </authorList>
    </citation>
    <scope>NUCLEOTIDE SEQUENCE [LARGE SCALE GENOMIC DNA]</scope>
    <source>
        <strain evidence="5">C32</strain>
    </source>
</reference>
<feature type="region of interest" description="Disordered" evidence="1">
    <location>
        <begin position="59"/>
        <end position="92"/>
    </location>
</feature>